<dbReference type="AlphaFoldDB" id="A0A2P6NY40"/>
<dbReference type="EMBL" id="MDYQ01000007">
    <property type="protein sequence ID" value="PRP88865.1"/>
    <property type="molecule type" value="Genomic_DNA"/>
</dbReference>
<evidence type="ECO:0000313" key="1">
    <source>
        <dbReference type="EMBL" id="PRP88865.1"/>
    </source>
</evidence>
<comment type="caution">
    <text evidence="1">The sequence shown here is derived from an EMBL/GenBank/DDBJ whole genome shotgun (WGS) entry which is preliminary data.</text>
</comment>
<evidence type="ECO:0000313" key="2">
    <source>
        <dbReference type="Proteomes" id="UP000241769"/>
    </source>
</evidence>
<dbReference type="Proteomes" id="UP000241769">
    <property type="component" value="Unassembled WGS sequence"/>
</dbReference>
<dbReference type="OrthoDB" id="193703at2759"/>
<organism evidence="1 2">
    <name type="scientific">Planoprotostelium fungivorum</name>
    <dbReference type="NCBI Taxonomy" id="1890364"/>
    <lineage>
        <taxon>Eukaryota</taxon>
        <taxon>Amoebozoa</taxon>
        <taxon>Evosea</taxon>
        <taxon>Variosea</taxon>
        <taxon>Cavosteliida</taxon>
        <taxon>Cavosteliaceae</taxon>
        <taxon>Planoprotostelium</taxon>
    </lineage>
</organism>
<proteinExistence type="predicted"/>
<protein>
    <recommendedName>
        <fullName evidence="3">TRAF-type domain-containing protein</fullName>
    </recommendedName>
</protein>
<keyword evidence="2" id="KW-1185">Reference proteome</keyword>
<reference evidence="1 2" key="1">
    <citation type="journal article" date="2018" name="Genome Biol. Evol.">
        <title>Multiple Roots of Fruiting Body Formation in Amoebozoa.</title>
        <authorList>
            <person name="Hillmann F."/>
            <person name="Forbes G."/>
            <person name="Novohradska S."/>
            <person name="Ferling I."/>
            <person name="Riege K."/>
            <person name="Groth M."/>
            <person name="Westermann M."/>
            <person name="Marz M."/>
            <person name="Spaller T."/>
            <person name="Winckler T."/>
            <person name="Schaap P."/>
            <person name="Glockner G."/>
        </authorList>
    </citation>
    <scope>NUCLEOTIDE SEQUENCE [LARGE SCALE GENOMIC DNA]</scope>
    <source>
        <strain evidence="1 2">Jena</strain>
    </source>
</reference>
<evidence type="ECO:0008006" key="3">
    <source>
        <dbReference type="Google" id="ProtNLM"/>
    </source>
</evidence>
<gene>
    <name evidence="1" type="ORF">PROFUN_00333</name>
</gene>
<sequence length="77" mass="8733">MKRGDLPSHTQNACPNVLIECGSRDIGCDWKGQRHKHAVHRSECPHCILRQDILKLKSERYYLLLVDCPLNVPPAGT</sequence>
<accession>A0A2P6NY40</accession>
<dbReference type="InParanoid" id="A0A2P6NY40"/>
<name>A0A2P6NY40_9EUKA</name>